<evidence type="ECO:0000313" key="3">
    <source>
        <dbReference type="Proteomes" id="UP000430670"/>
    </source>
</evidence>
<evidence type="ECO:0000256" key="1">
    <source>
        <dbReference type="SAM" id="Coils"/>
    </source>
</evidence>
<sequence length="136" mass="15305">MAKNQSSTFPVPYVIQAQRPGELAILASHLLSAAASPRLPIKPPTPAEMRTVVALLQKMVDEFYPPEGGRITELDRAKAHIVELKDEIVWYRERLRDYERNEDAHNAEYNTLKAERDELKERLGNALRTLAKGGAA</sequence>
<keyword evidence="1" id="KW-0175">Coiled coil</keyword>
<keyword evidence="3" id="KW-1185">Reference proteome</keyword>
<protein>
    <submittedName>
        <fullName evidence="2">Uncharacterized protein</fullName>
    </submittedName>
</protein>
<dbReference type="AlphaFoldDB" id="A0A6I3SFM4"/>
<proteinExistence type="predicted"/>
<evidence type="ECO:0000313" key="2">
    <source>
        <dbReference type="EMBL" id="MTV47736.1"/>
    </source>
</evidence>
<gene>
    <name evidence="2" type="ORF">GJ688_01905</name>
</gene>
<feature type="coiled-coil region" evidence="1">
    <location>
        <begin position="74"/>
        <end position="129"/>
    </location>
</feature>
<organism evidence="2 3">
    <name type="scientific">Heliobacterium mobile</name>
    <name type="common">Heliobacillus mobilis</name>
    <dbReference type="NCBI Taxonomy" id="28064"/>
    <lineage>
        <taxon>Bacteria</taxon>
        <taxon>Bacillati</taxon>
        <taxon>Bacillota</taxon>
        <taxon>Clostridia</taxon>
        <taxon>Eubacteriales</taxon>
        <taxon>Heliobacteriaceae</taxon>
        <taxon>Heliobacterium</taxon>
    </lineage>
</organism>
<reference evidence="2 3" key="1">
    <citation type="submission" date="2019-11" db="EMBL/GenBank/DDBJ databases">
        <title>Whole-genome sequence of a the green, strictly anaerobic photosynthetic bacterium Heliobacillus mobilis DSM 6151.</title>
        <authorList>
            <person name="Kyndt J.A."/>
            <person name="Meyer T.E."/>
        </authorList>
    </citation>
    <scope>NUCLEOTIDE SEQUENCE [LARGE SCALE GENOMIC DNA]</scope>
    <source>
        <strain evidence="2 3">DSM 6151</strain>
    </source>
</reference>
<dbReference type="Proteomes" id="UP000430670">
    <property type="component" value="Unassembled WGS sequence"/>
</dbReference>
<comment type="caution">
    <text evidence="2">The sequence shown here is derived from an EMBL/GenBank/DDBJ whole genome shotgun (WGS) entry which is preliminary data.</text>
</comment>
<name>A0A6I3SFM4_HELMO</name>
<dbReference type="RefSeq" id="WP_155474810.1">
    <property type="nucleotide sequence ID" value="NZ_WNKU01000001.1"/>
</dbReference>
<dbReference type="EMBL" id="WNKU01000001">
    <property type="protein sequence ID" value="MTV47736.1"/>
    <property type="molecule type" value="Genomic_DNA"/>
</dbReference>
<accession>A0A6I3SFM4</accession>